<dbReference type="SUPFAM" id="SSF50965">
    <property type="entry name" value="Galactose oxidase, central domain"/>
    <property type="match status" value="1"/>
</dbReference>
<evidence type="ECO:0000313" key="1">
    <source>
        <dbReference type="EMBL" id="KAJ7736434.1"/>
    </source>
</evidence>
<protein>
    <submittedName>
        <fullName evidence="1">Uncharacterized protein</fullName>
    </submittedName>
</protein>
<dbReference type="InterPro" id="IPR015915">
    <property type="entry name" value="Kelch-typ_b-propeller"/>
</dbReference>
<name>A0AAD7I894_9AGAR</name>
<organism evidence="1 2">
    <name type="scientific">Mycena metata</name>
    <dbReference type="NCBI Taxonomy" id="1033252"/>
    <lineage>
        <taxon>Eukaryota</taxon>
        <taxon>Fungi</taxon>
        <taxon>Dikarya</taxon>
        <taxon>Basidiomycota</taxon>
        <taxon>Agaricomycotina</taxon>
        <taxon>Agaricomycetes</taxon>
        <taxon>Agaricomycetidae</taxon>
        <taxon>Agaricales</taxon>
        <taxon>Marasmiineae</taxon>
        <taxon>Mycenaceae</taxon>
        <taxon>Mycena</taxon>
    </lineage>
</organism>
<dbReference type="EMBL" id="JARKIB010000121">
    <property type="protein sequence ID" value="KAJ7736434.1"/>
    <property type="molecule type" value="Genomic_DNA"/>
</dbReference>
<dbReference type="Gene3D" id="2.120.10.80">
    <property type="entry name" value="Kelch-type beta propeller"/>
    <property type="match status" value="2"/>
</dbReference>
<accession>A0AAD7I894</accession>
<dbReference type="PANTHER" id="PTHR23244">
    <property type="entry name" value="KELCH REPEAT DOMAIN"/>
    <property type="match status" value="1"/>
</dbReference>
<evidence type="ECO:0000313" key="2">
    <source>
        <dbReference type="Proteomes" id="UP001215598"/>
    </source>
</evidence>
<sequence>MRSKGEGKGELFASVMELIRVWLGNNGISLFLLPTTMSLDSREDLLVRMMTQVSLTCRSGDSLFDAGDFGAAKAEYQQIITKIVGSAFTIPMVSDEVSGGMMCELYIEMDLFTRMNLMGCCVGIAKCLRRQKKLEMALAWCDEVNALYRSGFPKALLQPVYDWRDWHPQLQEFTLYKSAALCLASEILAELGNSGTATMRRWIAHKTSKNLPMTHQTPALLAALNARLRNEMLRGRHPDPQAPLGNGECVAGLQVRGSWARLSIGKSGGVTDGREAFACFIWNSHLYVAGGRTTVDGPFHQDMWALDLNGLDAWRELPPYPVHLGASRRFIGWTIVVHNSTALLFTGHSTIDAFDLVAERWTSFQTTYTPTPADRAAGIVDGWPYPRKHSRDGTVILAGDKIYVFGGAHGSSLMGCNLFMQLDLATRVWRRLSGNVRAPQVADNACPSPRKSAAGWASPDGAHIYLLFGDFDREAAALHNELHGAGEAFGHEDFWSWDVARETWRRERMGGNPPCARTEHAYVYNEKLRRVVVFGGYHPTLPTHVVTAGTEVKFNYCYFADTFLYDMTPSPDAASPPRLSRKWQQVRTAGFPTYRCQAQLAVDSATGRTYMFGGWTNNQYIPTRTKLMSRSFGDVWELRVDLPGGHFEDAADVEEEARVAKAGPWQRCFSCAAAGPWKRCGGSCNGKVFFCGTPCFREGWAEHKQTHKCRKA</sequence>
<comment type="caution">
    <text evidence="1">The sequence shown here is derived from an EMBL/GenBank/DDBJ whole genome shotgun (WGS) entry which is preliminary data.</text>
</comment>
<dbReference type="SUPFAM" id="SSF117281">
    <property type="entry name" value="Kelch motif"/>
    <property type="match status" value="1"/>
</dbReference>
<dbReference type="PANTHER" id="PTHR23244:SF493">
    <property type="entry name" value="GALACTOSE OXIDASE, CENTRAL DOMAIN FAMILY PROTEIN"/>
    <property type="match status" value="1"/>
</dbReference>
<dbReference type="AlphaFoldDB" id="A0AAD7I894"/>
<keyword evidence="2" id="KW-1185">Reference proteome</keyword>
<gene>
    <name evidence="1" type="ORF">B0H16DRAFT_1466617</name>
</gene>
<reference evidence="1" key="1">
    <citation type="submission" date="2023-03" db="EMBL/GenBank/DDBJ databases">
        <title>Massive genome expansion in bonnet fungi (Mycena s.s.) driven by repeated elements and novel gene families across ecological guilds.</title>
        <authorList>
            <consortium name="Lawrence Berkeley National Laboratory"/>
            <person name="Harder C.B."/>
            <person name="Miyauchi S."/>
            <person name="Viragh M."/>
            <person name="Kuo A."/>
            <person name="Thoen E."/>
            <person name="Andreopoulos B."/>
            <person name="Lu D."/>
            <person name="Skrede I."/>
            <person name="Drula E."/>
            <person name="Henrissat B."/>
            <person name="Morin E."/>
            <person name="Kohler A."/>
            <person name="Barry K."/>
            <person name="LaButti K."/>
            <person name="Morin E."/>
            <person name="Salamov A."/>
            <person name="Lipzen A."/>
            <person name="Mereny Z."/>
            <person name="Hegedus B."/>
            <person name="Baldrian P."/>
            <person name="Stursova M."/>
            <person name="Weitz H."/>
            <person name="Taylor A."/>
            <person name="Grigoriev I.V."/>
            <person name="Nagy L.G."/>
            <person name="Martin F."/>
            <person name="Kauserud H."/>
        </authorList>
    </citation>
    <scope>NUCLEOTIDE SEQUENCE</scope>
    <source>
        <strain evidence="1">CBHHK182m</strain>
    </source>
</reference>
<proteinExistence type="predicted"/>
<dbReference type="InterPro" id="IPR011043">
    <property type="entry name" value="Gal_Oxase/kelch_b-propeller"/>
</dbReference>
<dbReference type="Proteomes" id="UP001215598">
    <property type="component" value="Unassembled WGS sequence"/>
</dbReference>